<dbReference type="STRING" id="62062.ENSHHUP00000012185"/>
<evidence type="ECO:0000313" key="2">
    <source>
        <dbReference type="Ensembl" id="ENSHHUP00000012185.1"/>
    </source>
</evidence>
<organism evidence="2 3">
    <name type="scientific">Hucho hucho</name>
    <name type="common">huchen</name>
    <dbReference type="NCBI Taxonomy" id="62062"/>
    <lineage>
        <taxon>Eukaryota</taxon>
        <taxon>Metazoa</taxon>
        <taxon>Chordata</taxon>
        <taxon>Craniata</taxon>
        <taxon>Vertebrata</taxon>
        <taxon>Euteleostomi</taxon>
        <taxon>Actinopterygii</taxon>
        <taxon>Neopterygii</taxon>
        <taxon>Teleostei</taxon>
        <taxon>Protacanthopterygii</taxon>
        <taxon>Salmoniformes</taxon>
        <taxon>Salmonidae</taxon>
        <taxon>Salmoninae</taxon>
        <taxon>Hucho</taxon>
    </lineage>
</organism>
<sequence length="152" mass="16962">MRIELTTSLFGKPGNYRVITPSLGLFPLALPLTYEQTLVGSYLHHNPQALFAKISLCLCFLMMCVSVCRSPPAALMTLLSTCEELCESIMLGVCVGEFAVVQPLSVEYSCILAYLLAWKLLLSFFKASPSHAKHKRKYTTDKKTFKFLLMAT</sequence>
<protein>
    <recommendedName>
        <fullName evidence="1">E3 ubiquitin-protein ligase listerin HEAT repeat region domain-containing protein</fullName>
    </recommendedName>
</protein>
<dbReference type="AlphaFoldDB" id="A0A4W5KP74"/>
<reference evidence="2" key="3">
    <citation type="submission" date="2025-09" db="UniProtKB">
        <authorList>
            <consortium name="Ensembl"/>
        </authorList>
    </citation>
    <scope>IDENTIFICATION</scope>
</reference>
<evidence type="ECO:0000313" key="3">
    <source>
        <dbReference type="Proteomes" id="UP000314982"/>
    </source>
</evidence>
<dbReference type="InterPro" id="IPR054477">
    <property type="entry name" value="LTN1_E3_ligase_6th"/>
</dbReference>
<name>A0A4W5KP74_9TELE</name>
<dbReference type="Pfam" id="PF22999">
    <property type="entry name" value="LTN1_E3_ligase_6th"/>
    <property type="match status" value="1"/>
</dbReference>
<reference evidence="3" key="1">
    <citation type="submission" date="2018-06" db="EMBL/GenBank/DDBJ databases">
        <title>Genome assembly of Danube salmon.</title>
        <authorList>
            <person name="Macqueen D.J."/>
            <person name="Gundappa M.K."/>
        </authorList>
    </citation>
    <scope>NUCLEOTIDE SEQUENCE [LARGE SCALE GENOMIC DNA]</scope>
</reference>
<proteinExistence type="predicted"/>
<feature type="domain" description="E3 ubiquitin-protein ligase listerin HEAT repeat region" evidence="1">
    <location>
        <begin position="80"/>
        <end position="139"/>
    </location>
</feature>
<dbReference type="Ensembl" id="ENSHHUT00000012567.1">
    <property type="protein sequence ID" value="ENSHHUP00000012185.1"/>
    <property type="gene ID" value="ENSHHUG00000007450.1"/>
</dbReference>
<evidence type="ECO:0000259" key="1">
    <source>
        <dbReference type="Pfam" id="PF22999"/>
    </source>
</evidence>
<reference evidence="2" key="2">
    <citation type="submission" date="2025-08" db="UniProtKB">
        <authorList>
            <consortium name="Ensembl"/>
        </authorList>
    </citation>
    <scope>IDENTIFICATION</scope>
</reference>
<keyword evidence="3" id="KW-1185">Reference proteome</keyword>
<accession>A0A4W5KP74</accession>
<dbReference type="Proteomes" id="UP000314982">
    <property type="component" value="Unassembled WGS sequence"/>
</dbReference>